<name>F7YUU5_9THEM</name>
<evidence type="ECO:0000313" key="3">
    <source>
        <dbReference type="Proteomes" id="UP000006804"/>
    </source>
</evidence>
<dbReference type="InterPro" id="IPR051918">
    <property type="entry name" value="STPP_CPPED1"/>
</dbReference>
<dbReference type="RefSeq" id="WP_013932719.1">
    <property type="nucleotide sequence ID" value="NC_015707.1"/>
</dbReference>
<keyword evidence="3" id="KW-1185">Reference proteome</keyword>
<dbReference type="STRING" id="688269.Theth_1448"/>
<dbReference type="SUPFAM" id="SSF56300">
    <property type="entry name" value="Metallo-dependent phosphatases"/>
    <property type="match status" value="1"/>
</dbReference>
<dbReference type="AlphaFoldDB" id="F7YUU5"/>
<dbReference type="Proteomes" id="UP000006804">
    <property type="component" value="Chromosome"/>
</dbReference>
<dbReference type="eggNOG" id="COG1409">
    <property type="taxonomic scope" value="Bacteria"/>
</dbReference>
<protein>
    <submittedName>
        <fullName evidence="2">Metallophosphoesterase</fullName>
    </submittedName>
</protein>
<dbReference type="HOGENOM" id="CLU_082706_0_0_0"/>
<evidence type="ECO:0000259" key="1">
    <source>
        <dbReference type="Pfam" id="PF00149"/>
    </source>
</evidence>
<dbReference type="Gene3D" id="3.60.21.10">
    <property type="match status" value="1"/>
</dbReference>
<evidence type="ECO:0000313" key="2">
    <source>
        <dbReference type="EMBL" id="AEH51505.1"/>
    </source>
</evidence>
<sequence precursor="true">MKKILAILLLLPSVFVVSVQFATLYKDGYVGNKTDLHVLGFPIKVAVYGDSRYGDSIHRQIVSLIDQLKPHIVVHLGDMVNSGDNLQDWQTFFEIVSPLLEYSFFQPVKGNHEKPDVYYREYFGRYGLYNYWAQVGDWLFVFLDPDVGVDRLKKFLKSLDYQGKKVLIFTHYPLFSGGPHGETATVKRLQVLHETFKEMNVLAVFSGHDHNYQRIVKDGITYIVTGGGGSPLYNVRKIEGTIVALRRYHFVFLELAETLKAKVISRYGEILDEFEIIP</sequence>
<dbReference type="PANTHER" id="PTHR43143">
    <property type="entry name" value="METALLOPHOSPHOESTERASE, CALCINEURIN SUPERFAMILY"/>
    <property type="match status" value="1"/>
</dbReference>
<feature type="domain" description="Calcineurin-like phosphoesterase" evidence="1">
    <location>
        <begin position="35"/>
        <end position="212"/>
    </location>
</feature>
<reference evidence="2 3" key="1">
    <citation type="submission" date="2010-11" db="EMBL/GenBank/DDBJ databases">
        <title>The complete genome of Thermotoga thermarum DSM 5069.</title>
        <authorList>
            <consortium name="US DOE Joint Genome Institute (JGI-PGF)"/>
            <person name="Lucas S."/>
            <person name="Copeland A."/>
            <person name="Lapidus A."/>
            <person name="Bruce D."/>
            <person name="Goodwin L."/>
            <person name="Pitluck S."/>
            <person name="Kyrpides N."/>
            <person name="Mavromatis K."/>
            <person name="Ivanova N."/>
            <person name="Zeytun A."/>
            <person name="Brettin T."/>
            <person name="Detter J.C."/>
            <person name="Tapia R."/>
            <person name="Han C."/>
            <person name="Land M."/>
            <person name="Hauser L."/>
            <person name="Markowitz V."/>
            <person name="Cheng J.-F."/>
            <person name="Hugenholtz P."/>
            <person name="Woyke T."/>
            <person name="Wu D."/>
            <person name="Spring S."/>
            <person name="Schroeder M."/>
            <person name="Brambilla E."/>
            <person name="Klenk H.-P."/>
            <person name="Eisen J.A."/>
        </authorList>
    </citation>
    <scope>NUCLEOTIDE SEQUENCE [LARGE SCALE GENOMIC DNA]</scope>
    <source>
        <strain evidence="2 3">DSM 5069</strain>
    </source>
</reference>
<dbReference type="OrthoDB" id="9809781at2"/>
<dbReference type="Pfam" id="PF00149">
    <property type="entry name" value="Metallophos"/>
    <property type="match status" value="1"/>
</dbReference>
<dbReference type="PATRIC" id="fig|688269.3.peg.1498"/>
<dbReference type="InterPro" id="IPR029052">
    <property type="entry name" value="Metallo-depent_PP-like"/>
</dbReference>
<dbReference type="InterPro" id="IPR004843">
    <property type="entry name" value="Calcineurin-like_PHP"/>
</dbReference>
<dbReference type="EMBL" id="CP002351">
    <property type="protein sequence ID" value="AEH51505.1"/>
    <property type="molecule type" value="Genomic_DNA"/>
</dbReference>
<dbReference type="PANTHER" id="PTHR43143:SF1">
    <property type="entry name" value="SERINE_THREONINE-PROTEIN PHOSPHATASE CPPED1"/>
    <property type="match status" value="1"/>
</dbReference>
<accession>F7YUU5</accession>
<gene>
    <name evidence="2" type="ORF">Theth_1448</name>
</gene>
<dbReference type="GO" id="GO:0016787">
    <property type="term" value="F:hydrolase activity"/>
    <property type="evidence" value="ECO:0007669"/>
    <property type="project" value="InterPro"/>
</dbReference>
<dbReference type="KEGG" id="tta:Theth_1448"/>
<proteinExistence type="predicted"/>
<organism evidence="2 3">
    <name type="scientific">Pseudothermotoga thermarum DSM 5069</name>
    <dbReference type="NCBI Taxonomy" id="688269"/>
    <lineage>
        <taxon>Bacteria</taxon>
        <taxon>Thermotogati</taxon>
        <taxon>Thermotogota</taxon>
        <taxon>Thermotogae</taxon>
        <taxon>Thermotogales</taxon>
        <taxon>Thermotogaceae</taxon>
        <taxon>Pseudothermotoga</taxon>
    </lineage>
</organism>